<name>A0A7W9LMP9_9ACTN</name>
<organism evidence="2 3">
    <name type="scientific">Jiangella mangrovi</name>
    <dbReference type="NCBI Taxonomy" id="1524084"/>
    <lineage>
        <taxon>Bacteria</taxon>
        <taxon>Bacillati</taxon>
        <taxon>Actinomycetota</taxon>
        <taxon>Actinomycetes</taxon>
        <taxon>Jiangellales</taxon>
        <taxon>Jiangellaceae</taxon>
        <taxon>Jiangella</taxon>
    </lineage>
</organism>
<keyword evidence="1" id="KW-0472">Membrane</keyword>
<sequence>MSDAASPGESRFDRWRRTAEAAAASAGETRAKVIRDLAAALAVLVRRVRIPLFAVGLLPLTPALVLALEGLALGGRSGLFFLVLALLGAAPGLWVLRRRRRLLRAVDPVDELAAELAQAYDVAGAWAKAGDALQQVRGAGPGLRGAGRAARGVWAGVRLTRELFDRFSDLPRVAPFLPVSLQFTGYLCLASVVSTVVLIALAVAGFGVVLVAD</sequence>
<keyword evidence="1" id="KW-0812">Transmembrane</keyword>
<dbReference type="RefSeq" id="WP_184824901.1">
    <property type="nucleotide sequence ID" value="NZ_JACHMM010000001.1"/>
</dbReference>
<gene>
    <name evidence="2" type="ORF">HD601_004065</name>
</gene>
<evidence type="ECO:0000313" key="3">
    <source>
        <dbReference type="Proteomes" id="UP000542813"/>
    </source>
</evidence>
<proteinExistence type="predicted"/>
<evidence type="ECO:0000256" key="1">
    <source>
        <dbReference type="SAM" id="Phobius"/>
    </source>
</evidence>
<evidence type="ECO:0000313" key="2">
    <source>
        <dbReference type="EMBL" id="MBB5789490.1"/>
    </source>
</evidence>
<protein>
    <submittedName>
        <fullName evidence="2">Uncharacterized protein</fullName>
    </submittedName>
</protein>
<reference evidence="2 3" key="1">
    <citation type="submission" date="2020-08" db="EMBL/GenBank/DDBJ databases">
        <title>Sequencing the genomes of 1000 actinobacteria strains.</title>
        <authorList>
            <person name="Klenk H.-P."/>
        </authorList>
    </citation>
    <scope>NUCLEOTIDE SEQUENCE [LARGE SCALE GENOMIC DNA]</scope>
    <source>
        <strain evidence="2 3">DSM 102122</strain>
    </source>
</reference>
<keyword evidence="3" id="KW-1185">Reference proteome</keyword>
<accession>A0A7W9LMP9</accession>
<feature type="transmembrane region" description="Helical" evidence="1">
    <location>
        <begin position="186"/>
        <end position="212"/>
    </location>
</feature>
<dbReference type="Proteomes" id="UP000542813">
    <property type="component" value="Unassembled WGS sequence"/>
</dbReference>
<dbReference type="AlphaFoldDB" id="A0A7W9LMP9"/>
<comment type="caution">
    <text evidence="2">The sequence shown here is derived from an EMBL/GenBank/DDBJ whole genome shotgun (WGS) entry which is preliminary data.</text>
</comment>
<dbReference type="EMBL" id="JACHMM010000001">
    <property type="protein sequence ID" value="MBB5789490.1"/>
    <property type="molecule type" value="Genomic_DNA"/>
</dbReference>
<feature type="transmembrane region" description="Helical" evidence="1">
    <location>
        <begin position="79"/>
        <end position="96"/>
    </location>
</feature>
<feature type="transmembrane region" description="Helical" evidence="1">
    <location>
        <begin position="52"/>
        <end position="73"/>
    </location>
</feature>
<keyword evidence="1" id="KW-1133">Transmembrane helix</keyword>